<feature type="domain" description="Terminase large subunit gp17-like C-terminal" evidence="2">
    <location>
        <begin position="253"/>
        <end position="408"/>
    </location>
</feature>
<evidence type="ECO:0000313" key="4">
    <source>
        <dbReference type="Proteomes" id="UP001058290"/>
    </source>
</evidence>
<dbReference type="Gene3D" id="3.40.50.300">
    <property type="entry name" value="P-loop containing nucleotide triphosphate hydrolases"/>
    <property type="match status" value="1"/>
</dbReference>
<dbReference type="Pfam" id="PF17289">
    <property type="entry name" value="Terminase_6C"/>
    <property type="match status" value="1"/>
</dbReference>
<dbReference type="Proteomes" id="UP001058290">
    <property type="component" value="Chromosome"/>
</dbReference>
<evidence type="ECO:0000259" key="2">
    <source>
        <dbReference type="Pfam" id="PF17289"/>
    </source>
</evidence>
<organism evidence="3 4">
    <name type="scientific">Comamonas squillarum</name>
    <dbReference type="NCBI Taxonomy" id="2977320"/>
    <lineage>
        <taxon>Bacteria</taxon>
        <taxon>Pseudomonadati</taxon>
        <taxon>Pseudomonadota</taxon>
        <taxon>Betaproteobacteria</taxon>
        <taxon>Burkholderiales</taxon>
        <taxon>Comamonadaceae</taxon>
        <taxon>Comamonas</taxon>
    </lineage>
</organism>
<gene>
    <name evidence="3" type="ORF">N4T19_07910</name>
</gene>
<accession>A0ABY6A185</accession>
<keyword evidence="1" id="KW-1188">Viral release from host cell</keyword>
<dbReference type="Pfam" id="PF03237">
    <property type="entry name" value="Terminase_6N"/>
    <property type="match status" value="1"/>
</dbReference>
<protein>
    <submittedName>
        <fullName evidence="3">Terminase large subunit</fullName>
    </submittedName>
</protein>
<dbReference type="EMBL" id="CP104377">
    <property type="protein sequence ID" value="UXC20020.1"/>
    <property type="molecule type" value="Genomic_DNA"/>
</dbReference>
<evidence type="ECO:0000313" key="3">
    <source>
        <dbReference type="EMBL" id="UXC20020.1"/>
    </source>
</evidence>
<reference evidence="3" key="1">
    <citation type="submission" date="2022-09" db="EMBL/GenBank/DDBJ databases">
        <title>Bacterial diversity in gut of crayfish and pufferfish.</title>
        <authorList>
            <person name="Huang Y."/>
        </authorList>
    </citation>
    <scope>NUCLEOTIDE SEQUENCE</scope>
    <source>
        <strain evidence="3">PR12</strain>
    </source>
</reference>
<name>A0ABY6A185_9BURK</name>
<sequence length="424" mass="47648">MPSLNIPQARFLELPHKYRAYVAGFGSGKTWAGCASTCRNAWEWPKVNQGYFAPTYPQIRDIFFPTIDEVAFDWGLKADIKEANKEVHLFSGSQYRTTIICRSMEKPSNIVGFKIGHALVDELDVMQAVKAEQAWNKIIARMRYKVDGLKNGIDVTTTPEGFKFVYQRFHKQPQERAALGKLYGMVQASTFDNAANLPDDYIQSLYESYPKQLIDAYLRGQFTNLTAGSVYPDFDRRLNHSNASLQAREPVLIGMDFNRLAMAAVVYVLRDGWPVAVDEITDGRDTPYMAKLFNERYKAKGHAVQVFPDASGQNASSKNATESDLSILRAHDLTVRVNSTNPAVADRVNAVNALILNGEGERRYLVNTDRCPKLTDALEQQAYDKNGVPDKSSGVDHVIDAAGYVIANKWPIVKRTAKVETFRW</sequence>
<proteinExistence type="predicted"/>
<dbReference type="RefSeq" id="WP_260719838.1">
    <property type="nucleotide sequence ID" value="NZ_CP104377.1"/>
</dbReference>
<dbReference type="InterPro" id="IPR027417">
    <property type="entry name" value="P-loop_NTPase"/>
</dbReference>
<keyword evidence="4" id="KW-1185">Reference proteome</keyword>
<dbReference type="Gene3D" id="3.30.420.280">
    <property type="match status" value="1"/>
</dbReference>
<dbReference type="InterPro" id="IPR035421">
    <property type="entry name" value="Terminase_6C"/>
</dbReference>
<evidence type="ECO:0000256" key="1">
    <source>
        <dbReference type="ARBA" id="ARBA00022612"/>
    </source>
</evidence>